<feature type="compositionally biased region" description="Basic and acidic residues" evidence="1">
    <location>
        <begin position="190"/>
        <end position="200"/>
    </location>
</feature>
<reference evidence="2" key="1">
    <citation type="journal article" date="2022" name="bioRxiv">
        <title>Sequencing and chromosome-scale assembly of the giantPleurodeles waltlgenome.</title>
        <authorList>
            <person name="Brown T."/>
            <person name="Elewa A."/>
            <person name="Iarovenko S."/>
            <person name="Subramanian E."/>
            <person name="Araus A.J."/>
            <person name="Petzold A."/>
            <person name="Susuki M."/>
            <person name="Suzuki K.-i.T."/>
            <person name="Hayashi T."/>
            <person name="Toyoda A."/>
            <person name="Oliveira C."/>
            <person name="Osipova E."/>
            <person name="Leigh N.D."/>
            <person name="Simon A."/>
            <person name="Yun M.H."/>
        </authorList>
    </citation>
    <scope>NUCLEOTIDE SEQUENCE</scope>
    <source>
        <strain evidence="2">20211129_DDA</strain>
        <tissue evidence="2">Liver</tissue>
    </source>
</reference>
<protein>
    <submittedName>
        <fullName evidence="2">Uncharacterized protein</fullName>
    </submittedName>
</protein>
<organism evidence="2 3">
    <name type="scientific">Pleurodeles waltl</name>
    <name type="common">Iberian ribbed newt</name>
    <dbReference type="NCBI Taxonomy" id="8319"/>
    <lineage>
        <taxon>Eukaryota</taxon>
        <taxon>Metazoa</taxon>
        <taxon>Chordata</taxon>
        <taxon>Craniata</taxon>
        <taxon>Vertebrata</taxon>
        <taxon>Euteleostomi</taxon>
        <taxon>Amphibia</taxon>
        <taxon>Batrachia</taxon>
        <taxon>Caudata</taxon>
        <taxon>Salamandroidea</taxon>
        <taxon>Salamandridae</taxon>
        <taxon>Pleurodelinae</taxon>
        <taxon>Pleurodeles</taxon>
    </lineage>
</organism>
<comment type="caution">
    <text evidence="2">The sequence shown here is derived from an EMBL/GenBank/DDBJ whole genome shotgun (WGS) entry which is preliminary data.</text>
</comment>
<name>A0AAV7R496_PLEWA</name>
<dbReference type="AlphaFoldDB" id="A0AAV7R496"/>
<evidence type="ECO:0000313" key="2">
    <source>
        <dbReference type="EMBL" id="KAJ1146692.1"/>
    </source>
</evidence>
<evidence type="ECO:0000256" key="1">
    <source>
        <dbReference type="SAM" id="MobiDB-lite"/>
    </source>
</evidence>
<feature type="compositionally biased region" description="Basic and acidic residues" evidence="1">
    <location>
        <begin position="169"/>
        <end position="180"/>
    </location>
</feature>
<keyword evidence="3" id="KW-1185">Reference proteome</keyword>
<sequence length="223" mass="25774">MVERGALSTILFSSALNMHVRNNEHVWLRQRKTDSGSERMRSGEPPIKWSKWKRVFEKYAKVCDHGWVNQFLDNTVRGKKDGYEKGRELSKVKKSKIQFDRNHAIKVTKVKVGDLVMIKHPGLSLAGSKLSKPLRVIKIFTNAVKTCDHRVWNLNRVVLYKGRAIQEHQNDNEKSSDNVRDNVVTGNLAKDGDNYRHREGMSKTLLRKSTRKTQSPAYLQDYV</sequence>
<proteinExistence type="predicted"/>
<dbReference type="Proteomes" id="UP001066276">
    <property type="component" value="Chromosome 6"/>
</dbReference>
<evidence type="ECO:0000313" key="3">
    <source>
        <dbReference type="Proteomes" id="UP001066276"/>
    </source>
</evidence>
<accession>A0AAV7R496</accession>
<gene>
    <name evidence="2" type="ORF">NDU88_012955</name>
</gene>
<dbReference type="EMBL" id="JANPWB010000010">
    <property type="protein sequence ID" value="KAJ1146692.1"/>
    <property type="molecule type" value="Genomic_DNA"/>
</dbReference>
<feature type="region of interest" description="Disordered" evidence="1">
    <location>
        <begin position="169"/>
        <end position="200"/>
    </location>
</feature>